<dbReference type="EMBL" id="SHTF01000009">
    <property type="protein sequence ID" value="TCF64689.1"/>
    <property type="molecule type" value="Genomic_DNA"/>
</dbReference>
<protein>
    <submittedName>
        <fullName evidence="1">Uncharacterized protein</fullName>
    </submittedName>
</protein>
<dbReference type="Proteomes" id="UP000292787">
    <property type="component" value="Unassembled WGS sequence"/>
</dbReference>
<evidence type="ECO:0000313" key="1">
    <source>
        <dbReference type="EMBL" id="TCF64689.1"/>
    </source>
</evidence>
<sequence length="69" mass="7742">MTDLDVRPYGVHTMIQRIAFSSNGVNEHAKRQQTNLPAMLECAFKQGLRTAQFQPITGNKRSLLAAKQI</sequence>
<accession>A0A0M0VMM4</accession>
<name>A0A0M0VMM4_BIFLL</name>
<gene>
    <name evidence="1" type="ORF">MCC10116_0822</name>
</gene>
<reference evidence="1 2" key="1">
    <citation type="journal article" date="2018" name="Sci. Rep.">
        <title>Genomic diversity and distribution of Bifidobacterium longum subsp. longum across the human lifespan.</title>
        <authorList>
            <person name="Odamaki T."/>
            <person name="Bottacini F."/>
            <person name="Kato K."/>
            <person name="Mitsuyama E."/>
            <person name="Yoshida K."/>
            <person name="Horigome A."/>
            <person name="Xiao J.Z."/>
            <person name="van Sinderen D."/>
        </authorList>
    </citation>
    <scope>NUCLEOTIDE SEQUENCE [LARGE SCALE GENOMIC DNA]</scope>
    <source>
        <strain evidence="1 2">MCC10116</strain>
    </source>
</reference>
<evidence type="ECO:0000313" key="2">
    <source>
        <dbReference type="Proteomes" id="UP000292787"/>
    </source>
</evidence>
<dbReference type="AlphaFoldDB" id="A0A0M0VMM4"/>
<proteinExistence type="predicted"/>
<comment type="caution">
    <text evidence="1">The sequence shown here is derived from an EMBL/GenBank/DDBJ whole genome shotgun (WGS) entry which is preliminary data.</text>
</comment>
<organism evidence="1 2">
    <name type="scientific">Bifidobacterium longum subsp. longum</name>
    <dbReference type="NCBI Taxonomy" id="1679"/>
    <lineage>
        <taxon>Bacteria</taxon>
        <taxon>Bacillati</taxon>
        <taxon>Actinomycetota</taxon>
        <taxon>Actinomycetes</taxon>
        <taxon>Bifidobacteriales</taxon>
        <taxon>Bifidobacteriaceae</taxon>
        <taxon>Bifidobacterium</taxon>
    </lineage>
</organism>